<dbReference type="InterPro" id="IPR003474">
    <property type="entry name" value="Glcn_transporter"/>
</dbReference>
<keyword evidence="1" id="KW-0472">Membrane</keyword>
<organism evidence="2 3">
    <name type="scientific">Desulfosporosinus fructosivorans</name>
    <dbReference type="NCBI Taxonomy" id="2018669"/>
    <lineage>
        <taxon>Bacteria</taxon>
        <taxon>Bacillati</taxon>
        <taxon>Bacillota</taxon>
        <taxon>Clostridia</taxon>
        <taxon>Eubacteriales</taxon>
        <taxon>Desulfitobacteriaceae</taxon>
        <taxon>Desulfosporosinus</taxon>
    </lineage>
</organism>
<evidence type="ECO:0000256" key="1">
    <source>
        <dbReference type="SAM" id="Phobius"/>
    </source>
</evidence>
<proteinExistence type="predicted"/>
<dbReference type="PANTHER" id="PTHR30354">
    <property type="entry name" value="GNT FAMILY GLUCONATE TRANSPORTER"/>
    <property type="match status" value="1"/>
</dbReference>
<dbReference type="RefSeq" id="WP_135552990.1">
    <property type="nucleotide sequence ID" value="NZ_SPQQ01000027.1"/>
</dbReference>
<reference evidence="2 3" key="1">
    <citation type="submission" date="2019-03" db="EMBL/GenBank/DDBJ databases">
        <title>Draft Genome Sequence of Desulfosporosinus fructosivorans Strain 63.6F, Isolated from Marine Sediment in the Baltic Sea.</title>
        <authorList>
            <person name="Hausmann B."/>
            <person name="Vandieken V."/>
            <person name="Pjevac P."/>
            <person name="Schreck K."/>
            <person name="Herbold C.W."/>
            <person name="Loy A."/>
        </authorList>
    </citation>
    <scope>NUCLEOTIDE SEQUENCE [LARGE SCALE GENOMIC DNA]</scope>
    <source>
        <strain evidence="2 3">63.6F</strain>
    </source>
</reference>
<protein>
    <submittedName>
        <fullName evidence="2">GntP family permease</fullName>
    </submittedName>
</protein>
<feature type="transmembrane region" description="Helical" evidence="1">
    <location>
        <begin position="234"/>
        <end position="251"/>
    </location>
</feature>
<feature type="transmembrane region" description="Helical" evidence="1">
    <location>
        <begin position="258"/>
        <end position="275"/>
    </location>
</feature>
<dbReference type="EMBL" id="SPQQ01000027">
    <property type="protein sequence ID" value="TGE34832.1"/>
    <property type="molecule type" value="Genomic_DNA"/>
</dbReference>
<feature type="transmembrane region" description="Helical" evidence="1">
    <location>
        <begin position="7"/>
        <end position="37"/>
    </location>
</feature>
<keyword evidence="3" id="KW-1185">Reference proteome</keyword>
<feature type="transmembrane region" description="Helical" evidence="1">
    <location>
        <begin position="337"/>
        <end position="357"/>
    </location>
</feature>
<feature type="transmembrane region" description="Helical" evidence="1">
    <location>
        <begin position="140"/>
        <end position="159"/>
    </location>
</feature>
<feature type="transmembrane region" description="Helical" evidence="1">
    <location>
        <begin position="295"/>
        <end position="316"/>
    </location>
</feature>
<feature type="transmembrane region" description="Helical" evidence="1">
    <location>
        <begin position="412"/>
        <end position="434"/>
    </location>
</feature>
<dbReference type="Proteomes" id="UP000298460">
    <property type="component" value="Unassembled WGS sequence"/>
</dbReference>
<accession>A0A4Z0QVK0</accession>
<keyword evidence="1" id="KW-1133">Transmembrane helix</keyword>
<gene>
    <name evidence="2" type="ORF">E4K67_28575</name>
</gene>
<sequence length="435" mass="45939">MLGVMGVLIAIAVIIFMAYKGWGIIPASLLCALIVILTNNGDIWKSLSVDYVNGFKYFAGTYFLIFVLGALFGQVMGDSGSANSISYKLMDRFGEARAVLVVALATSVLTYGGVNLFIVIFTVYPLALILFKAADLPKRLIVATVGIGAGTFTMTAMPGSPSIQNLIPAQVLGTTATAAPLMGIICSLFLFWAGVWYVQNQAKKAKANGEHFVPGPRDNMDKISLADDSKLPDWKVAFLPLLVVIGVIFLLKGKMDALYGVSIALAVGISLTYVLNWKRIENPLKALNDGCSNSVMALINTAAIVGFGFVVQNVPAFQAFIKFALGMKFNPLVSEAIAVNVIAGITGSASGGLTIFMKTMGPAFLQSGINPEALHRVASIASGGLDSLPHSGAVITMLMVMGLSHKEAYKDLGVVTVIIPLLATALAIAIGIFLY</sequence>
<dbReference type="OrthoDB" id="86125at2"/>
<name>A0A4Z0QVK0_9FIRM</name>
<evidence type="ECO:0000313" key="2">
    <source>
        <dbReference type="EMBL" id="TGE34832.1"/>
    </source>
</evidence>
<feature type="transmembrane region" description="Helical" evidence="1">
    <location>
        <begin position="57"/>
        <end position="77"/>
    </location>
</feature>
<dbReference type="GO" id="GO:0015128">
    <property type="term" value="F:gluconate transmembrane transporter activity"/>
    <property type="evidence" value="ECO:0007669"/>
    <property type="project" value="InterPro"/>
</dbReference>
<dbReference type="AlphaFoldDB" id="A0A4Z0QVK0"/>
<evidence type="ECO:0000313" key="3">
    <source>
        <dbReference type="Proteomes" id="UP000298460"/>
    </source>
</evidence>
<feature type="transmembrane region" description="Helical" evidence="1">
    <location>
        <begin position="98"/>
        <end position="128"/>
    </location>
</feature>
<feature type="transmembrane region" description="Helical" evidence="1">
    <location>
        <begin position="171"/>
        <end position="198"/>
    </location>
</feature>
<keyword evidence="1" id="KW-0812">Transmembrane</keyword>
<comment type="caution">
    <text evidence="2">The sequence shown here is derived from an EMBL/GenBank/DDBJ whole genome shotgun (WGS) entry which is preliminary data.</text>
</comment>
<dbReference type="PANTHER" id="PTHR30354:SF7">
    <property type="entry name" value="BLL7963 PROTEIN"/>
    <property type="match status" value="1"/>
</dbReference>
<dbReference type="GO" id="GO:0005886">
    <property type="term" value="C:plasma membrane"/>
    <property type="evidence" value="ECO:0007669"/>
    <property type="project" value="TreeGrafter"/>
</dbReference>